<feature type="transmembrane region" description="Helical" evidence="6">
    <location>
        <begin position="315"/>
        <end position="336"/>
    </location>
</feature>
<dbReference type="RefSeq" id="WP_051214244.1">
    <property type="nucleotide sequence ID" value="NZ_UGVL01000001.1"/>
</dbReference>
<feature type="transmembrane region" description="Helical" evidence="6">
    <location>
        <begin position="473"/>
        <end position="497"/>
    </location>
</feature>
<name>A0A379MQU1_9BACT</name>
<keyword evidence="3 6" id="KW-0812">Transmembrane</keyword>
<evidence type="ECO:0000256" key="1">
    <source>
        <dbReference type="ARBA" id="ARBA00004651"/>
    </source>
</evidence>
<feature type="transmembrane region" description="Helical" evidence="6">
    <location>
        <begin position="189"/>
        <end position="208"/>
    </location>
</feature>
<dbReference type="STRING" id="880526.GCA_000427365_00399"/>
<proteinExistence type="predicted"/>
<gene>
    <name evidence="7" type="ORF">NCTC11190_01048</name>
</gene>
<accession>A0A379MQU1</accession>
<sequence length="522" mass="58457">MSRVSYSIKNVKVSLTFYMLVLLLNFFSRRIFLETLGNDLVGLSETVMGYIGFLNLAEMGIPVAIANVLYAPLFRDDRERVTELVSLLGWLLRLVGILIAAAGLVFAVFIPWIFAREIAAGLDAGVIYAAYFTFLITTLLSYLVNYKQNLLVADQKGYEVARVFNLCLIAKVLLQMALLKWAGAGYLSWLLLEVVFGVVFAVWLEAVMRRVYPWLRSSPRLGRGVVRKYREVFAGVKRIFSHRIAGFVLTQSDKLVVAQTLSLTAVTFYTNYSLIINRVTAFITATLQNSYAGVGNLVAEGDRGKIKLVFWQFNAMYFWLGGTLAFGFYMLVNPFIELWLPPDRYELFSGLIVLMLVGTLFVGLVRQTVQYFLNAYGLYHDVWAAWTEAGLNVAVSVWACLHYGVAGVIVGKLLSTGLFMLLWKPYFLYRRGFKESSAEYWLTLAKYFALIAGTWLLVGWVVGLGWLPPMTTWGGWAVNALAVPLLYGLVCGGAMYAGSEGMRCFVRLAAGLVRGAVAKRRR</sequence>
<dbReference type="GO" id="GO:0005886">
    <property type="term" value="C:plasma membrane"/>
    <property type="evidence" value="ECO:0007669"/>
    <property type="project" value="UniProtKB-SubCell"/>
</dbReference>
<keyword evidence="8" id="KW-1185">Reference proteome</keyword>
<dbReference type="Proteomes" id="UP000255233">
    <property type="component" value="Unassembled WGS sequence"/>
</dbReference>
<evidence type="ECO:0000313" key="7">
    <source>
        <dbReference type="EMBL" id="SUE33836.1"/>
    </source>
</evidence>
<feature type="transmembrane region" description="Helical" evidence="6">
    <location>
        <begin position="48"/>
        <end position="70"/>
    </location>
</feature>
<evidence type="ECO:0000313" key="8">
    <source>
        <dbReference type="Proteomes" id="UP000255233"/>
    </source>
</evidence>
<organism evidence="7 8">
    <name type="scientific">Rikenella microfusus</name>
    <dbReference type="NCBI Taxonomy" id="28139"/>
    <lineage>
        <taxon>Bacteria</taxon>
        <taxon>Pseudomonadati</taxon>
        <taxon>Bacteroidota</taxon>
        <taxon>Bacteroidia</taxon>
        <taxon>Bacteroidales</taxon>
        <taxon>Rikenellaceae</taxon>
        <taxon>Rikenella</taxon>
    </lineage>
</organism>
<comment type="subcellular location">
    <subcellularLocation>
        <location evidence="1">Cell membrane</location>
        <topology evidence="1">Multi-pass membrane protein</topology>
    </subcellularLocation>
</comment>
<dbReference type="EMBL" id="UGVL01000001">
    <property type="protein sequence ID" value="SUE33836.1"/>
    <property type="molecule type" value="Genomic_DNA"/>
</dbReference>
<protein>
    <recommendedName>
        <fullName evidence="9">Polysaccharide biosynthesis protein</fullName>
    </recommendedName>
</protein>
<feature type="transmembrane region" description="Helical" evidence="6">
    <location>
        <begin position="378"/>
        <end position="399"/>
    </location>
</feature>
<dbReference type="InterPro" id="IPR050833">
    <property type="entry name" value="Poly_Biosynth_Transport"/>
</dbReference>
<reference evidence="7 8" key="1">
    <citation type="submission" date="2018-06" db="EMBL/GenBank/DDBJ databases">
        <authorList>
            <consortium name="Pathogen Informatics"/>
            <person name="Doyle S."/>
        </authorList>
    </citation>
    <scope>NUCLEOTIDE SEQUENCE [LARGE SCALE GENOMIC DNA]</scope>
    <source>
        <strain evidence="7 8">NCTC11190</strain>
    </source>
</reference>
<keyword evidence="5 6" id="KW-0472">Membrane</keyword>
<feature type="transmembrane region" description="Helical" evidence="6">
    <location>
        <begin position="90"/>
        <end position="114"/>
    </location>
</feature>
<feature type="transmembrane region" description="Helical" evidence="6">
    <location>
        <begin position="348"/>
        <end position="366"/>
    </location>
</feature>
<dbReference type="AlphaFoldDB" id="A0A379MQU1"/>
<feature type="transmembrane region" description="Helical" evidence="6">
    <location>
        <begin position="405"/>
        <end position="423"/>
    </location>
</feature>
<feature type="transmembrane region" description="Helical" evidence="6">
    <location>
        <begin position="444"/>
        <end position="467"/>
    </location>
</feature>
<dbReference type="PANTHER" id="PTHR30250:SF26">
    <property type="entry name" value="PSMA PROTEIN"/>
    <property type="match status" value="1"/>
</dbReference>
<dbReference type="PANTHER" id="PTHR30250">
    <property type="entry name" value="PST FAMILY PREDICTED COLANIC ACID TRANSPORTER"/>
    <property type="match status" value="1"/>
</dbReference>
<evidence type="ECO:0000256" key="5">
    <source>
        <dbReference type="ARBA" id="ARBA00023136"/>
    </source>
</evidence>
<evidence type="ECO:0000256" key="4">
    <source>
        <dbReference type="ARBA" id="ARBA00022989"/>
    </source>
</evidence>
<evidence type="ECO:0000256" key="6">
    <source>
        <dbReference type="SAM" id="Phobius"/>
    </source>
</evidence>
<keyword evidence="4 6" id="KW-1133">Transmembrane helix</keyword>
<feature type="transmembrane region" description="Helical" evidence="6">
    <location>
        <begin position="12"/>
        <end position="28"/>
    </location>
</feature>
<feature type="transmembrane region" description="Helical" evidence="6">
    <location>
        <begin position="126"/>
        <end position="143"/>
    </location>
</feature>
<keyword evidence="2" id="KW-1003">Cell membrane</keyword>
<evidence type="ECO:0008006" key="9">
    <source>
        <dbReference type="Google" id="ProtNLM"/>
    </source>
</evidence>
<evidence type="ECO:0000256" key="2">
    <source>
        <dbReference type="ARBA" id="ARBA00022475"/>
    </source>
</evidence>
<evidence type="ECO:0000256" key="3">
    <source>
        <dbReference type="ARBA" id="ARBA00022692"/>
    </source>
</evidence>
<dbReference type="OrthoDB" id="8609648at2"/>